<dbReference type="Pfam" id="PF09759">
    <property type="entry name" value="Atx10homo_assoc"/>
    <property type="match status" value="1"/>
</dbReference>
<sequence length="483" mass="53955">MSSMSNELLSVLDYYLGSEAIAFDEAKCDQLRAKMSEIRFDDTTRAVIGSTPEVWRALSTNLRMLRNIKATSTADKERTTFLIRTVISLVMNLLAGGEDVQKQAMLYVKSELFDTLDDENVIESGLAVHSVRALVNLGAANNAVKDELWPDFLSRFTPESIDRICASFNHEGYSALLIFVVGCVGTAEERASIFMKSPGGRRIYLKFIEHVDSWMQSTGDQNFDLMYKITQSLIQGGYFPDIYSLCSDPIEQPSGNQLVAMKLLDGYLSSPKTVTAINCIELAQFLYKDTFVELGKPLAIQIMSKKIDNPHSERVASFLTVSVECMTSLTSISQEIRNLFIELGCIPELIDLLRRADELIPRKTLKTQQASEQSTSKAYEFPDLKRQIVGLLSYLVEGNRVAQDQIRTSGGLPVVLSQCNIDDNNPFIREYAILLIKNLLADNQENQDFVASLEAREAVTSDALHEAGYETSIIDGKVSLRKR</sequence>
<dbReference type="Gene3D" id="1.25.10.10">
    <property type="entry name" value="Leucine-rich Repeat Variant"/>
    <property type="match status" value="1"/>
</dbReference>
<dbReference type="InterPro" id="IPR016024">
    <property type="entry name" value="ARM-type_fold"/>
</dbReference>
<dbReference type="GeneID" id="90040322"/>
<dbReference type="EMBL" id="JBBJBU010000001">
    <property type="protein sequence ID" value="KAK7207947.1"/>
    <property type="molecule type" value="Genomic_DNA"/>
</dbReference>
<dbReference type="Proteomes" id="UP001498771">
    <property type="component" value="Unassembled WGS sequence"/>
</dbReference>
<organism evidence="8 9">
    <name type="scientific">Myxozyma melibiosi</name>
    <dbReference type="NCBI Taxonomy" id="54550"/>
    <lineage>
        <taxon>Eukaryota</taxon>
        <taxon>Fungi</taxon>
        <taxon>Dikarya</taxon>
        <taxon>Ascomycota</taxon>
        <taxon>Saccharomycotina</taxon>
        <taxon>Lipomycetes</taxon>
        <taxon>Lipomycetales</taxon>
        <taxon>Lipomycetaceae</taxon>
        <taxon>Myxozyma</taxon>
    </lineage>
</organism>
<evidence type="ECO:0000256" key="5">
    <source>
        <dbReference type="ARBA" id="ARBA00044801"/>
    </source>
</evidence>
<proteinExistence type="inferred from homology"/>
<evidence type="ECO:0000256" key="2">
    <source>
        <dbReference type="ARBA" id="ARBA00022618"/>
    </source>
</evidence>
<dbReference type="SUPFAM" id="SSF48371">
    <property type="entry name" value="ARM repeat"/>
    <property type="match status" value="2"/>
</dbReference>
<keyword evidence="2" id="KW-0132">Cell division</keyword>
<dbReference type="RefSeq" id="XP_064770980.1">
    <property type="nucleotide sequence ID" value="XM_064914810.1"/>
</dbReference>
<feature type="domain" description="Ataxin-10" evidence="7">
    <location>
        <begin position="384"/>
        <end position="480"/>
    </location>
</feature>
<evidence type="ECO:0000313" key="8">
    <source>
        <dbReference type="EMBL" id="KAK7207947.1"/>
    </source>
</evidence>
<comment type="function">
    <text evidence="4">May play a role in the regulation of cytokinesis.</text>
</comment>
<comment type="caution">
    <text evidence="8">The sequence shown here is derived from an EMBL/GenBank/DDBJ whole genome shotgun (WGS) entry which is preliminary data.</text>
</comment>
<dbReference type="PANTHER" id="PTHR13255">
    <property type="entry name" value="ATAXIN-10"/>
    <property type="match status" value="1"/>
</dbReference>
<protein>
    <recommendedName>
        <fullName evidence="5">Ataxin-10 homolog</fullName>
    </recommendedName>
    <alternativeName>
        <fullName evidence="6">Copper transport protein 86</fullName>
    </alternativeName>
</protein>
<reference evidence="8 9" key="1">
    <citation type="submission" date="2024-03" db="EMBL/GenBank/DDBJ databases">
        <title>Genome-scale model development and genomic sequencing of the oleaginous clade Lipomyces.</title>
        <authorList>
            <consortium name="Lawrence Berkeley National Laboratory"/>
            <person name="Czajka J.J."/>
            <person name="Han Y."/>
            <person name="Kim J."/>
            <person name="Mondo S.J."/>
            <person name="Hofstad B.A."/>
            <person name="Robles A."/>
            <person name="Haridas S."/>
            <person name="Riley R."/>
            <person name="LaButti K."/>
            <person name="Pangilinan J."/>
            <person name="Andreopoulos W."/>
            <person name="Lipzen A."/>
            <person name="Yan J."/>
            <person name="Wang M."/>
            <person name="Ng V."/>
            <person name="Grigoriev I.V."/>
            <person name="Spatafora J.W."/>
            <person name="Magnuson J.K."/>
            <person name="Baker S.E."/>
            <person name="Pomraning K.R."/>
        </authorList>
    </citation>
    <scope>NUCLEOTIDE SEQUENCE [LARGE SCALE GENOMIC DNA]</scope>
    <source>
        <strain evidence="8 9">Phaff 52-87</strain>
    </source>
</reference>
<evidence type="ECO:0000256" key="4">
    <source>
        <dbReference type="ARBA" id="ARBA00044746"/>
    </source>
</evidence>
<gene>
    <name evidence="8" type="ORF">BZA70DRAFT_30669</name>
</gene>
<name>A0ABR1FDV8_9ASCO</name>
<dbReference type="InterPro" id="IPR019156">
    <property type="entry name" value="Ataxin-10_domain"/>
</dbReference>
<evidence type="ECO:0000313" key="9">
    <source>
        <dbReference type="Proteomes" id="UP001498771"/>
    </source>
</evidence>
<evidence type="ECO:0000256" key="1">
    <source>
        <dbReference type="ARBA" id="ARBA00008384"/>
    </source>
</evidence>
<accession>A0ABR1FDV8</accession>
<comment type="similarity">
    <text evidence="1">Belongs to the ataxin-10 family.</text>
</comment>
<keyword evidence="3" id="KW-0131">Cell cycle</keyword>
<evidence type="ECO:0000256" key="3">
    <source>
        <dbReference type="ARBA" id="ARBA00023306"/>
    </source>
</evidence>
<evidence type="ECO:0000256" key="6">
    <source>
        <dbReference type="ARBA" id="ARBA00044805"/>
    </source>
</evidence>
<dbReference type="PANTHER" id="PTHR13255:SF0">
    <property type="entry name" value="ATAXIN-10"/>
    <property type="match status" value="1"/>
</dbReference>
<dbReference type="InterPro" id="IPR051374">
    <property type="entry name" value="Ataxin-10/CTR86_families"/>
</dbReference>
<keyword evidence="9" id="KW-1185">Reference proteome</keyword>
<evidence type="ECO:0000259" key="7">
    <source>
        <dbReference type="Pfam" id="PF09759"/>
    </source>
</evidence>
<dbReference type="InterPro" id="IPR011989">
    <property type="entry name" value="ARM-like"/>
</dbReference>